<gene>
    <name evidence="2" type="ORF">METZ01_LOCUS229487</name>
</gene>
<accession>A0A382GPV8</accession>
<dbReference type="EMBL" id="UINC01056513">
    <property type="protein sequence ID" value="SVB76633.1"/>
    <property type="molecule type" value="Genomic_DNA"/>
</dbReference>
<organism evidence="2">
    <name type="scientific">marine metagenome</name>
    <dbReference type="NCBI Taxonomy" id="408172"/>
    <lineage>
        <taxon>unclassified sequences</taxon>
        <taxon>metagenomes</taxon>
        <taxon>ecological metagenomes</taxon>
    </lineage>
</organism>
<reference evidence="2" key="1">
    <citation type="submission" date="2018-05" db="EMBL/GenBank/DDBJ databases">
        <authorList>
            <person name="Lanie J.A."/>
            <person name="Ng W.-L."/>
            <person name="Kazmierczak K.M."/>
            <person name="Andrzejewski T.M."/>
            <person name="Davidsen T.M."/>
            <person name="Wayne K.J."/>
            <person name="Tettelin H."/>
            <person name="Glass J.I."/>
            <person name="Rusch D."/>
            <person name="Podicherti R."/>
            <person name="Tsui H.-C.T."/>
            <person name="Winkler M.E."/>
        </authorList>
    </citation>
    <scope>NUCLEOTIDE SEQUENCE</scope>
</reference>
<evidence type="ECO:0000259" key="1">
    <source>
        <dbReference type="Pfam" id="PF14347"/>
    </source>
</evidence>
<dbReference type="AlphaFoldDB" id="A0A382GPV8"/>
<evidence type="ECO:0000313" key="2">
    <source>
        <dbReference type="EMBL" id="SVB76633.1"/>
    </source>
</evidence>
<proteinExistence type="predicted"/>
<feature type="domain" description="DUF4399" evidence="1">
    <location>
        <begin position="51"/>
        <end position="148"/>
    </location>
</feature>
<name>A0A382GPV8_9ZZZZ</name>
<protein>
    <recommendedName>
        <fullName evidence="1">DUF4399 domain-containing protein</fullName>
    </recommendedName>
</protein>
<dbReference type="InterPro" id="IPR025512">
    <property type="entry name" value="DUF4399"/>
</dbReference>
<sequence>MKKILFPLIALGLVMPAVAEDKVPRTPSPKGAQVRIITPKNGKTVKGPVRVVFGLKGMGVCPAGLVLPDGKPKENTGHHHLLVDTEKLPSMSLPMVASDKLIHFGGGQTEHTLNLPPGKHTLQLVFADFAHIAHNPPVVSKKITITVEAKAKKK</sequence>
<dbReference type="Pfam" id="PF14347">
    <property type="entry name" value="DUF4399"/>
    <property type="match status" value="1"/>
</dbReference>